<evidence type="ECO:0000256" key="4">
    <source>
        <dbReference type="ARBA" id="ARBA00023235"/>
    </source>
</evidence>
<dbReference type="InterPro" id="IPR013078">
    <property type="entry name" value="His_Pase_superF_clade-1"/>
</dbReference>
<proteinExistence type="inferred from homology"/>
<dbReference type="InterPro" id="IPR029033">
    <property type="entry name" value="His_PPase_superfam"/>
</dbReference>
<evidence type="ECO:0000256" key="1">
    <source>
        <dbReference type="ARBA" id="ARBA00006717"/>
    </source>
</evidence>
<comment type="similarity">
    <text evidence="1">Belongs to the phosphoglycerate mutase family. BPG-dependent PGAM subfamily.</text>
</comment>
<dbReference type="Gene3D" id="3.40.50.1240">
    <property type="entry name" value="Phosphoglycerate mutase-like"/>
    <property type="match status" value="1"/>
</dbReference>
<dbReference type="PROSITE" id="PS00175">
    <property type="entry name" value="PG_MUTASE"/>
    <property type="match status" value="1"/>
</dbReference>
<dbReference type="SUPFAM" id="SSF53254">
    <property type="entry name" value="Phosphoglycerate mutase-like"/>
    <property type="match status" value="1"/>
</dbReference>
<keyword evidence="6" id="KW-1185">Reference proteome</keyword>
<protein>
    <recommendedName>
        <fullName evidence="2">phosphoglycerate mutase (2,3-diphosphoglycerate-dependent)</fullName>
        <ecNumber evidence="2">5.4.2.11</ecNumber>
    </recommendedName>
</protein>
<accession>A0ABR8QBE3</accession>
<dbReference type="CDD" id="cd07067">
    <property type="entry name" value="HP_PGM_like"/>
    <property type="match status" value="1"/>
</dbReference>
<dbReference type="InterPro" id="IPR001345">
    <property type="entry name" value="PG/BPGM_mutase_AS"/>
</dbReference>
<reference evidence="5 6" key="1">
    <citation type="submission" date="2020-08" db="EMBL/GenBank/DDBJ databases">
        <title>A Genomic Blueprint of the Chicken Gut Microbiome.</title>
        <authorList>
            <person name="Gilroy R."/>
            <person name="Ravi A."/>
            <person name="Getino M."/>
            <person name="Pursley I."/>
            <person name="Horton D.L."/>
            <person name="Alikhan N.-F."/>
            <person name="Baker D."/>
            <person name="Gharbi K."/>
            <person name="Hall N."/>
            <person name="Watson M."/>
            <person name="Adriaenssens E.M."/>
            <person name="Foster-Nyarko E."/>
            <person name="Jarju S."/>
            <person name="Secka A."/>
            <person name="Antonio M."/>
            <person name="Oren A."/>
            <person name="Chaudhuri R."/>
            <person name="La Ragione R.M."/>
            <person name="Hildebrand F."/>
            <person name="Pallen M.J."/>
        </authorList>
    </citation>
    <scope>NUCLEOTIDE SEQUENCE [LARGE SCALE GENOMIC DNA]</scope>
    <source>
        <strain evidence="5 6">Sa3CUA2</strain>
    </source>
</reference>
<dbReference type="Proteomes" id="UP000604241">
    <property type="component" value="Unassembled WGS sequence"/>
</dbReference>
<comment type="caution">
    <text evidence="5">The sequence shown here is derived from an EMBL/GenBank/DDBJ whole genome shotgun (WGS) entry which is preliminary data.</text>
</comment>
<evidence type="ECO:0000256" key="2">
    <source>
        <dbReference type="ARBA" id="ARBA00012028"/>
    </source>
</evidence>
<gene>
    <name evidence="5" type="ORF">H9657_05480</name>
</gene>
<evidence type="ECO:0000256" key="3">
    <source>
        <dbReference type="ARBA" id="ARBA00023152"/>
    </source>
</evidence>
<evidence type="ECO:0000313" key="5">
    <source>
        <dbReference type="EMBL" id="MBD7917730.1"/>
    </source>
</evidence>
<dbReference type="RefSeq" id="WP_191781156.1">
    <property type="nucleotide sequence ID" value="NZ_JACSQV010000003.1"/>
</dbReference>
<dbReference type="Pfam" id="PF00300">
    <property type="entry name" value="His_Phos_1"/>
    <property type="match status" value="1"/>
</dbReference>
<keyword evidence="3" id="KW-0324">Glycolysis</keyword>
<organism evidence="5 6">
    <name type="scientific">Cellulomonas avistercoris</name>
    <dbReference type="NCBI Taxonomy" id="2762242"/>
    <lineage>
        <taxon>Bacteria</taxon>
        <taxon>Bacillati</taxon>
        <taxon>Actinomycetota</taxon>
        <taxon>Actinomycetes</taxon>
        <taxon>Micrococcales</taxon>
        <taxon>Cellulomonadaceae</taxon>
        <taxon>Cellulomonas</taxon>
    </lineage>
</organism>
<dbReference type="EC" id="5.4.2.11" evidence="2"/>
<name>A0ABR8QBE3_9CELL</name>
<dbReference type="InterPro" id="IPR005952">
    <property type="entry name" value="Phosphogly_mut1"/>
</dbReference>
<keyword evidence="4" id="KW-0413">Isomerase</keyword>
<sequence>MTAPAATPTSLVLVRHGESVGNVAATRAERAGALVVDVETRDADTPLSDRGRAQARALGLRLAALPPDEQPEVIWCSPYLRTLETARIALETAGLDLPVRVDERLRDRELGILDRLTWRGVQDRYPEEAERRRHLGKMYHRPPGGESWADVALRLRAALGDLAPRDEGRRVLVVVHDAVVMLLRYALEELTEDELMTVVRERSVRNASLTRLDRADGAWRLVHFDDVEHLAELDAPVTEHEGTGDTGG</sequence>
<dbReference type="PANTHER" id="PTHR11931">
    <property type="entry name" value="PHOSPHOGLYCERATE MUTASE"/>
    <property type="match status" value="1"/>
</dbReference>
<dbReference type="EMBL" id="JACSQV010000003">
    <property type="protein sequence ID" value="MBD7917730.1"/>
    <property type="molecule type" value="Genomic_DNA"/>
</dbReference>
<evidence type="ECO:0000313" key="6">
    <source>
        <dbReference type="Proteomes" id="UP000604241"/>
    </source>
</evidence>
<dbReference type="SMART" id="SM00855">
    <property type="entry name" value="PGAM"/>
    <property type="match status" value="1"/>
</dbReference>